<evidence type="ECO:0000256" key="1">
    <source>
        <dbReference type="SAM" id="SignalP"/>
    </source>
</evidence>
<name>A0A5C5X377_9PLAN</name>
<dbReference type="EMBL" id="SIHI01000001">
    <property type="protein sequence ID" value="TWT57300.1"/>
    <property type="molecule type" value="Genomic_DNA"/>
</dbReference>
<comment type="caution">
    <text evidence="2">The sequence shown here is derived from an EMBL/GenBank/DDBJ whole genome shotgun (WGS) entry which is preliminary data.</text>
</comment>
<keyword evidence="3" id="KW-1185">Reference proteome</keyword>
<reference evidence="2 3" key="1">
    <citation type="submission" date="2019-02" db="EMBL/GenBank/DDBJ databases">
        <title>Deep-cultivation of Planctomycetes and their phenomic and genomic characterization uncovers novel biology.</title>
        <authorList>
            <person name="Wiegand S."/>
            <person name="Jogler M."/>
            <person name="Boedeker C."/>
            <person name="Pinto D."/>
            <person name="Vollmers J."/>
            <person name="Rivas-Marin E."/>
            <person name="Kohn T."/>
            <person name="Peeters S.H."/>
            <person name="Heuer A."/>
            <person name="Rast P."/>
            <person name="Oberbeckmann S."/>
            <person name="Bunk B."/>
            <person name="Jeske O."/>
            <person name="Meyerdierks A."/>
            <person name="Storesund J.E."/>
            <person name="Kallscheuer N."/>
            <person name="Luecker S."/>
            <person name="Lage O.M."/>
            <person name="Pohl T."/>
            <person name="Merkel B.J."/>
            <person name="Hornburger P."/>
            <person name="Mueller R.-W."/>
            <person name="Bruemmer F."/>
            <person name="Labrenz M."/>
            <person name="Spormann A.M."/>
            <person name="Op Den Camp H."/>
            <person name="Overmann J."/>
            <person name="Amann R."/>
            <person name="Jetten M.S.M."/>
            <person name="Mascher T."/>
            <person name="Medema M.H."/>
            <person name="Devos D.P."/>
            <person name="Kaster A.-K."/>
            <person name="Ovreas L."/>
            <person name="Rohde M."/>
            <person name="Galperin M.Y."/>
            <person name="Jogler C."/>
        </authorList>
    </citation>
    <scope>NUCLEOTIDE SEQUENCE [LARGE SCALE GENOMIC DNA]</scope>
    <source>
        <strain evidence="2 3">KOR42</strain>
    </source>
</reference>
<accession>A0A5C5X377</accession>
<dbReference type="AlphaFoldDB" id="A0A5C5X377"/>
<protein>
    <recommendedName>
        <fullName evidence="4">DUF2057 domain-containing protein</fullName>
    </recommendedName>
</protein>
<gene>
    <name evidence="2" type="ORF">KOR42_06600</name>
</gene>
<feature type="signal peptide" evidence="1">
    <location>
        <begin position="1"/>
        <end position="26"/>
    </location>
</feature>
<feature type="chain" id="PRO_5023151960" description="DUF2057 domain-containing protein" evidence="1">
    <location>
        <begin position="27"/>
        <end position="274"/>
    </location>
</feature>
<dbReference type="RefSeq" id="WP_146507149.1">
    <property type="nucleotide sequence ID" value="NZ_SIHI01000001.1"/>
</dbReference>
<evidence type="ECO:0000313" key="2">
    <source>
        <dbReference type="EMBL" id="TWT57300.1"/>
    </source>
</evidence>
<keyword evidence="1" id="KW-0732">Signal</keyword>
<sequence precursor="true">MSLRICLVFFSQLLATTLWSALPASAQSIRVFTEVIDVSQPEQPQPLSHSVTYFHAGRVYDYMPDLGEVVIFEPDHHRFIILGNNYVATEVSFAEVNHFLESAEQEAQKLIGEYSKSSEPHALQNAALLQFQLNPNFQEELSNGNTQLTLLGSQLDYQVTGTQMSDSTVTQEYLDYADWTKRLNYVLHPQPTLPHPRLQLNQALRKHNLLPRTVEVTLHVEPRVKLRAVHDYSDKLQSIDRQSISRWERTLQGEEVRWMTFQEYQQFLIAQVQR</sequence>
<evidence type="ECO:0000313" key="3">
    <source>
        <dbReference type="Proteomes" id="UP000317243"/>
    </source>
</evidence>
<evidence type="ECO:0008006" key="4">
    <source>
        <dbReference type="Google" id="ProtNLM"/>
    </source>
</evidence>
<organism evidence="2 3">
    <name type="scientific">Thalassoglobus neptunius</name>
    <dbReference type="NCBI Taxonomy" id="1938619"/>
    <lineage>
        <taxon>Bacteria</taxon>
        <taxon>Pseudomonadati</taxon>
        <taxon>Planctomycetota</taxon>
        <taxon>Planctomycetia</taxon>
        <taxon>Planctomycetales</taxon>
        <taxon>Planctomycetaceae</taxon>
        <taxon>Thalassoglobus</taxon>
    </lineage>
</organism>
<proteinExistence type="predicted"/>
<dbReference type="Proteomes" id="UP000317243">
    <property type="component" value="Unassembled WGS sequence"/>
</dbReference>
<dbReference type="OrthoDB" id="210719at2"/>